<dbReference type="GeneID" id="61168347"/>
<dbReference type="OrthoDB" id="9804819at2"/>
<evidence type="ECO:0000313" key="9">
    <source>
        <dbReference type="Proteomes" id="UP001209486"/>
    </source>
</evidence>
<reference evidence="7 8" key="1">
    <citation type="submission" date="2018-06" db="EMBL/GenBank/DDBJ databases">
        <authorList>
            <consortium name="Pathogen Informatics"/>
            <person name="Doyle S."/>
        </authorList>
    </citation>
    <scope>NUCLEOTIDE SEQUENCE [LARGE SCALE GENOMIC DNA]</scope>
    <source>
        <strain evidence="7 8">NCTC11819</strain>
    </source>
</reference>
<dbReference type="PROSITE" id="PS50893">
    <property type="entry name" value="ABC_TRANSPORTER_2"/>
    <property type="match status" value="1"/>
</dbReference>
<dbReference type="PANTHER" id="PTHR43335">
    <property type="entry name" value="ABC TRANSPORTER, ATP-BINDING PROTEIN"/>
    <property type="match status" value="1"/>
</dbReference>
<dbReference type="InterPro" id="IPR003593">
    <property type="entry name" value="AAA+_ATPase"/>
</dbReference>
<dbReference type="EMBL" id="UGGQ01000006">
    <property type="protein sequence ID" value="STO17020.1"/>
    <property type="molecule type" value="Genomic_DNA"/>
</dbReference>
<gene>
    <name evidence="7" type="primary">ybhF_5</name>
    <name evidence="6" type="ORF">FYZ43_07625</name>
    <name evidence="7" type="ORF">NCTC11819_01603</name>
</gene>
<dbReference type="Proteomes" id="UP000255284">
    <property type="component" value="Unassembled WGS sequence"/>
</dbReference>
<keyword evidence="2" id="KW-0813">Transport</keyword>
<dbReference type="InterPro" id="IPR003439">
    <property type="entry name" value="ABC_transporter-like_ATP-bd"/>
</dbReference>
<protein>
    <submittedName>
        <fullName evidence="6 7">ABC transporter ATP-binding protein</fullName>
    </submittedName>
</protein>
<dbReference type="Pfam" id="PF00005">
    <property type="entry name" value="ABC_tran"/>
    <property type="match status" value="1"/>
</dbReference>
<comment type="caution">
    <text evidence="7">The sequence shown here is derived from an EMBL/GenBank/DDBJ whole genome shotgun (WGS) entry which is preliminary data.</text>
</comment>
<organism evidence="7 8">
    <name type="scientific">Mobiluncus mulieris</name>
    <dbReference type="NCBI Taxonomy" id="2052"/>
    <lineage>
        <taxon>Bacteria</taxon>
        <taxon>Bacillati</taxon>
        <taxon>Actinomycetota</taxon>
        <taxon>Actinomycetes</taxon>
        <taxon>Actinomycetales</taxon>
        <taxon>Actinomycetaceae</taxon>
        <taxon>Mobiluncus</taxon>
    </lineage>
</organism>
<evidence type="ECO:0000256" key="2">
    <source>
        <dbReference type="ARBA" id="ARBA00022448"/>
    </source>
</evidence>
<evidence type="ECO:0000313" key="8">
    <source>
        <dbReference type="Proteomes" id="UP000255284"/>
    </source>
</evidence>
<keyword evidence="4 7" id="KW-0067">ATP-binding</keyword>
<keyword evidence="3" id="KW-0547">Nucleotide-binding</keyword>
<evidence type="ECO:0000259" key="5">
    <source>
        <dbReference type="PROSITE" id="PS50893"/>
    </source>
</evidence>
<dbReference type="EMBL" id="VSZY01000012">
    <property type="protein sequence ID" value="MCU9969261.1"/>
    <property type="molecule type" value="Genomic_DNA"/>
</dbReference>
<evidence type="ECO:0000313" key="7">
    <source>
        <dbReference type="EMBL" id="STO17020.1"/>
    </source>
</evidence>
<dbReference type="SMART" id="SM00382">
    <property type="entry name" value="AAA"/>
    <property type="match status" value="1"/>
</dbReference>
<name>A0A2X1U177_9ACTO</name>
<dbReference type="RefSeq" id="WP_004011939.1">
    <property type="nucleotide sequence ID" value="NZ_CAMPNB010000004.1"/>
</dbReference>
<evidence type="ECO:0000256" key="3">
    <source>
        <dbReference type="ARBA" id="ARBA00022741"/>
    </source>
</evidence>
<dbReference type="GO" id="GO:0016887">
    <property type="term" value="F:ATP hydrolysis activity"/>
    <property type="evidence" value="ECO:0007669"/>
    <property type="project" value="InterPro"/>
</dbReference>
<dbReference type="Proteomes" id="UP001209486">
    <property type="component" value="Unassembled WGS sequence"/>
</dbReference>
<dbReference type="Gene3D" id="3.40.50.300">
    <property type="entry name" value="P-loop containing nucleotide triphosphate hydrolases"/>
    <property type="match status" value="1"/>
</dbReference>
<evidence type="ECO:0000313" key="6">
    <source>
        <dbReference type="EMBL" id="MCU9969261.1"/>
    </source>
</evidence>
<dbReference type="InterPro" id="IPR027417">
    <property type="entry name" value="P-loop_NTPase"/>
</dbReference>
<feature type="domain" description="ABC transporter" evidence="5">
    <location>
        <begin position="5"/>
        <end position="235"/>
    </location>
</feature>
<sequence>METVLQGRGLRRSFGDFWAVDGVDLDLHPGKITGLIGPNGAGKTTLLLMLAGMLAPTQGNITVAGMDYQTQPRQARAQIGWLPDSFGSWGELKVKEILSYFGCLYGLDAPTAAKRTRELLETVRLTEMADKYAHVLSRGQKQRLGVARTLLATPKVLLLDEPASGMDPGSRIELRELLRRQADSGVAVLVSSHILTELEDMVDDAIFMQGGKVVELSTLNTGDSGSKTGSLHYQLKILNPDKLADFLAQNPGEALKQLAPHEAELNVTDEATAADWLTRLVQAEVQVGAFTPAKQSLEELYMQMEGGKRSE</sequence>
<evidence type="ECO:0000256" key="4">
    <source>
        <dbReference type="ARBA" id="ARBA00022840"/>
    </source>
</evidence>
<proteinExistence type="inferred from homology"/>
<reference evidence="6 9" key="2">
    <citation type="submission" date="2019-08" db="EMBL/GenBank/DDBJ databases">
        <title>Comparison of rpoB and gyrB Sequences from Mobiluncus Species and Development of a Multiplex PCR Method for Clinical Detection of Mobiluncus curtisii and Mobiluncus mulieris.</title>
        <authorList>
            <person name="Yang L."/>
            <person name="Shen Y."/>
            <person name="Xu G."/>
            <person name="Shu L.-B."/>
            <person name="Hu J."/>
            <person name="Zhang R."/>
            <person name="Wang Y."/>
            <person name="Zhou H.-W."/>
            <person name="Zhang X."/>
        </authorList>
    </citation>
    <scope>NUCLEOTIDE SEQUENCE [LARGE SCALE GENOMIC DNA]</scope>
    <source>
        <strain evidence="6 9">M26</strain>
    </source>
</reference>
<dbReference type="AlphaFoldDB" id="A0A2X1U177"/>
<dbReference type="GO" id="GO:0005524">
    <property type="term" value="F:ATP binding"/>
    <property type="evidence" value="ECO:0007669"/>
    <property type="project" value="UniProtKB-KW"/>
</dbReference>
<accession>A0A2X1U177</accession>
<evidence type="ECO:0000256" key="1">
    <source>
        <dbReference type="ARBA" id="ARBA00005417"/>
    </source>
</evidence>
<dbReference type="PANTHER" id="PTHR43335:SF3">
    <property type="entry name" value="ABC TRANSPORTER"/>
    <property type="match status" value="1"/>
</dbReference>
<dbReference type="CDD" id="cd03230">
    <property type="entry name" value="ABC_DR_subfamily_A"/>
    <property type="match status" value="1"/>
</dbReference>
<dbReference type="SUPFAM" id="SSF52540">
    <property type="entry name" value="P-loop containing nucleoside triphosphate hydrolases"/>
    <property type="match status" value="1"/>
</dbReference>
<comment type="similarity">
    <text evidence="1">Belongs to the ABC transporter superfamily.</text>
</comment>